<feature type="region of interest" description="Disordered" evidence="1">
    <location>
        <begin position="73"/>
        <end position="103"/>
    </location>
</feature>
<dbReference type="AlphaFoldDB" id="A0AAD4M3S1"/>
<dbReference type="EMBL" id="WTXG01000027">
    <property type="protein sequence ID" value="KAI0298639.1"/>
    <property type="molecule type" value="Genomic_DNA"/>
</dbReference>
<dbReference type="Proteomes" id="UP001203297">
    <property type="component" value="Unassembled WGS sequence"/>
</dbReference>
<gene>
    <name evidence="2" type="ORF">B0F90DRAFT_680039</name>
</gene>
<proteinExistence type="predicted"/>
<evidence type="ECO:0000313" key="3">
    <source>
        <dbReference type="Proteomes" id="UP001203297"/>
    </source>
</evidence>
<evidence type="ECO:0000313" key="2">
    <source>
        <dbReference type="EMBL" id="KAI0298639.1"/>
    </source>
</evidence>
<keyword evidence="3" id="KW-1185">Reference proteome</keyword>
<comment type="caution">
    <text evidence="2">The sequence shown here is derived from an EMBL/GenBank/DDBJ whole genome shotgun (WGS) entry which is preliminary data.</text>
</comment>
<organism evidence="2 3">
    <name type="scientific">Multifurca ochricompacta</name>
    <dbReference type="NCBI Taxonomy" id="376703"/>
    <lineage>
        <taxon>Eukaryota</taxon>
        <taxon>Fungi</taxon>
        <taxon>Dikarya</taxon>
        <taxon>Basidiomycota</taxon>
        <taxon>Agaricomycotina</taxon>
        <taxon>Agaricomycetes</taxon>
        <taxon>Russulales</taxon>
        <taxon>Russulaceae</taxon>
        <taxon>Multifurca</taxon>
    </lineage>
</organism>
<evidence type="ECO:0000256" key="1">
    <source>
        <dbReference type="SAM" id="MobiDB-lite"/>
    </source>
</evidence>
<accession>A0AAD4M3S1</accession>
<name>A0AAD4M3S1_9AGAM</name>
<protein>
    <submittedName>
        <fullName evidence="2">Uncharacterized protein</fullName>
    </submittedName>
</protein>
<sequence>MKERRARGFMLSARAILTTVFIAATNSLARTTLLKHEEGQPARQIDFSHFGETRSGQTVQYRQVQSKIYEIHNRIQRPRTRPTTAPDISQSARGPGGKRNMST</sequence>
<reference evidence="2" key="1">
    <citation type="journal article" date="2022" name="New Phytol.">
        <title>Evolutionary transition to the ectomycorrhizal habit in the genomes of a hyperdiverse lineage of mushroom-forming fungi.</title>
        <authorList>
            <person name="Looney B."/>
            <person name="Miyauchi S."/>
            <person name="Morin E."/>
            <person name="Drula E."/>
            <person name="Courty P.E."/>
            <person name="Kohler A."/>
            <person name="Kuo A."/>
            <person name="LaButti K."/>
            <person name="Pangilinan J."/>
            <person name="Lipzen A."/>
            <person name="Riley R."/>
            <person name="Andreopoulos W."/>
            <person name="He G."/>
            <person name="Johnson J."/>
            <person name="Nolan M."/>
            <person name="Tritt A."/>
            <person name="Barry K.W."/>
            <person name="Grigoriev I.V."/>
            <person name="Nagy L.G."/>
            <person name="Hibbett D."/>
            <person name="Henrissat B."/>
            <person name="Matheny P.B."/>
            <person name="Labbe J."/>
            <person name="Martin F.M."/>
        </authorList>
    </citation>
    <scope>NUCLEOTIDE SEQUENCE</scope>
    <source>
        <strain evidence="2">BPL690</strain>
    </source>
</reference>
<feature type="compositionally biased region" description="Polar residues" evidence="1">
    <location>
        <begin position="81"/>
        <end position="92"/>
    </location>
</feature>